<dbReference type="PROSITE" id="PS00211">
    <property type="entry name" value="ABC_TRANSPORTER_1"/>
    <property type="match status" value="1"/>
</dbReference>
<keyword evidence="2" id="KW-0547">Nucleotide-binding</keyword>
<dbReference type="STRING" id="29341.RSJ17_05355"/>
<keyword evidence="1" id="KW-0813">Transport</keyword>
<organism evidence="5 6">
    <name type="scientific">Clostridium argentinense CDC 2741</name>
    <dbReference type="NCBI Taxonomy" id="1418104"/>
    <lineage>
        <taxon>Bacteria</taxon>
        <taxon>Bacillati</taxon>
        <taxon>Bacillota</taxon>
        <taxon>Clostridia</taxon>
        <taxon>Eubacteriales</taxon>
        <taxon>Clostridiaceae</taxon>
        <taxon>Clostridium</taxon>
    </lineage>
</organism>
<dbReference type="InterPro" id="IPR027417">
    <property type="entry name" value="P-loop_NTPase"/>
</dbReference>
<dbReference type="CDD" id="cd03230">
    <property type="entry name" value="ABC_DR_subfamily_A"/>
    <property type="match status" value="1"/>
</dbReference>
<dbReference type="OrthoDB" id="9775135at2"/>
<accession>A0A0C1TZE3</accession>
<keyword evidence="6" id="KW-1185">Reference proteome</keyword>
<evidence type="ECO:0000256" key="2">
    <source>
        <dbReference type="ARBA" id="ARBA00022741"/>
    </source>
</evidence>
<dbReference type="EMBL" id="AYSO01000020">
    <property type="protein sequence ID" value="KIE44653.1"/>
    <property type="molecule type" value="Genomic_DNA"/>
</dbReference>
<dbReference type="InterPro" id="IPR003439">
    <property type="entry name" value="ABC_transporter-like_ATP-bd"/>
</dbReference>
<dbReference type="GO" id="GO:0005524">
    <property type="term" value="F:ATP binding"/>
    <property type="evidence" value="ECO:0007669"/>
    <property type="project" value="UniProtKB-KW"/>
</dbReference>
<evidence type="ECO:0000256" key="3">
    <source>
        <dbReference type="ARBA" id="ARBA00022840"/>
    </source>
</evidence>
<dbReference type="Gene3D" id="3.40.50.300">
    <property type="entry name" value="P-loop containing nucleotide triphosphate hydrolases"/>
    <property type="match status" value="1"/>
</dbReference>
<keyword evidence="3" id="KW-0067">ATP-binding</keyword>
<proteinExistence type="predicted"/>
<evidence type="ECO:0000259" key="4">
    <source>
        <dbReference type="PROSITE" id="PS50893"/>
    </source>
</evidence>
<dbReference type="SUPFAM" id="SSF52540">
    <property type="entry name" value="P-loop containing nucleoside triphosphate hydrolases"/>
    <property type="match status" value="1"/>
</dbReference>
<dbReference type="PANTHER" id="PTHR42939:SF1">
    <property type="entry name" value="ABC TRANSPORTER ATP-BINDING PROTEIN ALBC-RELATED"/>
    <property type="match status" value="1"/>
</dbReference>
<sequence>MLELININKSYGNHKVLHNINLKLNCGEIFGFLGLNGAGKTSTIKIITGILNADSGDVLLKGNYIKKDSIQYKKKLGYVPCESDVFLRLTGIEYLNFIADMYEVPLETRQERILQLTNKFEINNVLTDKIKTFSHGMRKKLIMIGSLLHSPNLWILDEPMIGLDAKSSFELKKIMRDYANKGNTVFFSTHVLEVAENICDRVAIINDGLILFCGTIPEMRNHFNEYKSLEKMFLEMTSK</sequence>
<dbReference type="PANTHER" id="PTHR42939">
    <property type="entry name" value="ABC TRANSPORTER ATP-BINDING PROTEIN ALBC-RELATED"/>
    <property type="match status" value="1"/>
</dbReference>
<evidence type="ECO:0000313" key="5">
    <source>
        <dbReference type="EMBL" id="KIE44653.1"/>
    </source>
</evidence>
<name>A0A0C1TZE3_9CLOT</name>
<dbReference type="AlphaFoldDB" id="A0A0C1TZE3"/>
<dbReference type="PROSITE" id="PS50893">
    <property type="entry name" value="ABC_TRANSPORTER_2"/>
    <property type="match status" value="1"/>
</dbReference>
<dbReference type="Pfam" id="PF00005">
    <property type="entry name" value="ABC_tran"/>
    <property type="match status" value="1"/>
</dbReference>
<evidence type="ECO:0000313" key="6">
    <source>
        <dbReference type="Proteomes" id="UP000031366"/>
    </source>
</evidence>
<dbReference type="InterPro" id="IPR051782">
    <property type="entry name" value="ABC_Transporter_VariousFunc"/>
</dbReference>
<dbReference type="InterPro" id="IPR017871">
    <property type="entry name" value="ABC_transporter-like_CS"/>
</dbReference>
<dbReference type="RefSeq" id="WP_039636397.1">
    <property type="nucleotide sequence ID" value="NZ_AYSO01000020.1"/>
</dbReference>
<dbReference type="GO" id="GO:0016887">
    <property type="term" value="F:ATP hydrolysis activity"/>
    <property type="evidence" value="ECO:0007669"/>
    <property type="project" value="InterPro"/>
</dbReference>
<dbReference type="Proteomes" id="UP000031366">
    <property type="component" value="Unassembled WGS sequence"/>
</dbReference>
<feature type="domain" description="ABC transporter" evidence="4">
    <location>
        <begin position="2"/>
        <end position="232"/>
    </location>
</feature>
<evidence type="ECO:0000256" key="1">
    <source>
        <dbReference type="ARBA" id="ARBA00022448"/>
    </source>
</evidence>
<protein>
    <submittedName>
        <fullName evidence="5">ABC transporter family protein</fullName>
    </submittedName>
</protein>
<gene>
    <name evidence="5" type="ORF">U732_511</name>
</gene>
<reference evidence="5 6" key="1">
    <citation type="journal article" date="2015" name="Infect. Genet. Evol.">
        <title>Genomic sequences of six botulinum neurotoxin-producing strains representing three clostridial species illustrate the mobility and diversity of botulinum neurotoxin genes.</title>
        <authorList>
            <person name="Smith T.J."/>
            <person name="Hill K.K."/>
            <person name="Xie G."/>
            <person name="Foley B.T."/>
            <person name="Williamson C.H."/>
            <person name="Foster J.T."/>
            <person name="Johnson S.L."/>
            <person name="Chertkov O."/>
            <person name="Teshima H."/>
            <person name="Gibbons H.S."/>
            <person name="Johnsky L.A."/>
            <person name="Karavis M.A."/>
            <person name="Smith L.A."/>
        </authorList>
    </citation>
    <scope>NUCLEOTIDE SEQUENCE [LARGE SCALE GENOMIC DNA]</scope>
    <source>
        <strain evidence="5 6">CDC 2741</strain>
    </source>
</reference>
<comment type="caution">
    <text evidence="5">The sequence shown here is derived from an EMBL/GenBank/DDBJ whole genome shotgun (WGS) entry which is preliminary data.</text>
</comment>